<name>A0A177NQC5_9GAMM</name>
<evidence type="ECO:0000256" key="3">
    <source>
        <dbReference type="ARBA" id="ARBA00023134"/>
    </source>
</evidence>
<dbReference type="AlphaFoldDB" id="A0A177NQC5"/>
<evidence type="ECO:0000313" key="7">
    <source>
        <dbReference type="EMBL" id="OAI19240.1"/>
    </source>
</evidence>
<dbReference type="HAMAP" id="MF_00636">
    <property type="entry name" value="RapZ_like"/>
    <property type="match status" value="1"/>
</dbReference>
<dbReference type="STRING" id="702114.A1355_04660"/>
<evidence type="ECO:0000259" key="5">
    <source>
        <dbReference type="Pfam" id="PF03668"/>
    </source>
</evidence>
<evidence type="ECO:0000256" key="4">
    <source>
        <dbReference type="HAMAP-Rule" id="MF_00636"/>
    </source>
</evidence>
<keyword evidence="2 4" id="KW-0067">ATP-binding</keyword>
<dbReference type="PANTHER" id="PTHR30448">
    <property type="entry name" value="RNASE ADAPTER PROTEIN RAPZ"/>
    <property type="match status" value="1"/>
</dbReference>
<dbReference type="Proteomes" id="UP000077628">
    <property type="component" value="Unassembled WGS sequence"/>
</dbReference>
<dbReference type="GO" id="GO:0005524">
    <property type="term" value="F:ATP binding"/>
    <property type="evidence" value="ECO:0007669"/>
    <property type="project" value="UniProtKB-UniRule"/>
</dbReference>
<dbReference type="Pfam" id="PF22740">
    <property type="entry name" value="PapZ_C"/>
    <property type="match status" value="1"/>
</dbReference>
<proteinExistence type="inferred from homology"/>
<feature type="binding site" evidence="4">
    <location>
        <begin position="60"/>
        <end position="63"/>
    </location>
    <ligand>
        <name>GTP</name>
        <dbReference type="ChEBI" id="CHEBI:37565"/>
    </ligand>
</feature>
<dbReference type="PIRSF" id="PIRSF005052">
    <property type="entry name" value="P-loopkin"/>
    <property type="match status" value="1"/>
</dbReference>
<evidence type="ECO:0000313" key="8">
    <source>
        <dbReference type="Proteomes" id="UP000077628"/>
    </source>
</evidence>
<organism evidence="7 8">
    <name type="scientific">Methylomonas koyamae</name>
    <dbReference type="NCBI Taxonomy" id="702114"/>
    <lineage>
        <taxon>Bacteria</taxon>
        <taxon>Pseudomonadati</taxon>
        <taxon>Pseudomonadota</taxon>
        <taxon>Gammaproteobacteria</taxon>
        <taxon>Methylococcales</taxon>
        <taxon>Methylococcaceae</taxon>
        <taxon>Methylomonas</taxon>
    </lineage>
</organism>
<dbReference type="Pfam" id="PF03668">
    <property type="entry name" value="RapZ-like_N"/>
    <property type="match status" value="1"/>
</dbReference>
<keyword evidence="1 4" id="KW-0547">Nucleotide-binding</keyword>
<feature type="domain" description="RapZ-like N-terminal" evidence="5">
    <location>
        <begin position="1"/>
        <end position="159"/>
    </location>
</feature>
<evidence type="ECO:0000256" key="2">
    <source>
        <dbReference type="ARBA" id="ARBA00022840"/>
    </source>
</evidence>
<keyword evidence="8" id="KW-1185">Reference proteome</keyword>
<dbReference type="InterPro" id="IPR053930">
    <property type="entry name" value="RapZ-like_N"/>
</dbReference>
<dbReference type="RefSeq" id="WP_064028138.1">
    <property type="nucleotide sequence ID" value="NZ_LUUK01000160.1"/>
</dbReference>
<gene>
    <name evidence="7" type="ORF">A1355_04660</name>
</gene>
<protein>
    <submittedName>
        <fullName evidence="7">RNase adaptor protein RapZ</fullName>
    </submittedName>
</protein>
<dbReference type="EMBL" id="LUUK01000160">
    <property type="protein sequence ID" value="OAI19240.1"/>
    <property type="molecule type" value="Genomic_DNA"/>
</dbReference>
<dbReference type="InterPro" id="IPR027417">
    <property type="entry name" value="P-loop_NTPase"/>
</dbReference>
<feature type="binding site" evidence="4">
    <location>
        <begin position="8"/>
        <end position="15"/>
    </location>
    <ligand>
        <name>ATP</name>
        <dbReference type="ChEBI" id="CHEBI:30616"/>
    </ligand>
</feature>
<sequence>MKLVIVSGLSGSGKSIALDTLEDCGYYCIDNLPVVLLQQFVDDVMAKAPATYAKTAIGIDARNRTEKLADFPDCIAFIRGKGIDCEVVYMEADENIILKRYSETRRKHPLTTESLPLREALDIERQMLHPVAVIADIVIDTSFTHYHQLRDLLKNRLGEKGKSSLSILFQSFGFKYGMPLDADFVFDARSLPNPYWVPQLRGLTGKHAEVVEFLQHETAVKEFLHDVGYFVGRWAPRFESDNRSYLTIAIGCTGGQHRSVYLVETLGQHFKTLTPNIIVRHRELRFPAS</sequence>
<dbReference type="PANTHER" id="PTHR30448:SF0">
    <property type="entry name" value="RNASE ADAPTER PROTEIN RAPZ"/>
    <property type="match status" value="1"/>
</dbReference>
<dbReference type="OrthoDB" id="9784461at2"/>
<dbReference type="GO" id="GO:0005525">
    <property type="term" value="F:GTP binding"/>
    <property type="evidence" value="ECO:0007669"/>
    <property type="project" value="UniProtKB-UniRule"/>
</dbReference>
<comment type="caution">
    <text evidence="7">The sequence shown here is derived from an EMBL/GenBank/DDBJ whole genome shotgun (WGS) entry which is preliminary data.</text>
</comment>
<evidence type="ECO:0000259" key="6">
    <source>
        <dbReference type="Pfam" id="PF22740"/>
    </source>
</evidence>
<feature type="domain" description="RapZ C-terminal" evidence="6">
    <location>
        <begin position="166"/>
        <end position="284"/>
    </location>
</feature>
<reference evidence="8" key="1">
    <citation type="submission" date="2016-03" db="EMBL/GenBank/DDBJ databases">
        <authorList>
            <person name="Heylen K."/>
            <person name="De Vos P."/>
            <person name="Vekeman B."/>
        </authorList>
    </citation>
    <scope>NUCLEOTIDE SEQUENCE [LARGE SCALE GENOMIC DNA]</scope>
    <source>
        <strain evidence="8">R-45383</strain>
    </source>
</reference>
<dbReference type="InterPro" id="IPR053931">
    <property type="entry name" value="RapZ_C"/>
</dbReference>
<dbReference type="InterPro" id="IPR005337">
    <property type="entry name" value="RapZ-like"/>
</dbReference>
<accession>A0A177NQC5</accession>
<dbReference type="SUPFAM" id="SSF52540">
    <property type="entry name" value="P-loop containing nucleoside triphosphate hydrolases"/>
    <property type="match status" value="1"/>
</dbReference>
<evidence type="ECO:0000256" key="1">
    <source>
        <dbReference type="ARBA" id="ARBA00022741"/>
    </source>
</evidence>
<dbReference type="NCBIfam" id="NF003828">
    <property type="entry name" value="PRK05416.1"/>
    <property type="match status" value="1"/>
</dbReference>
<keyword evidence="3 4" id="KW-0342">GTP-binding</keyword>